<organism evidence="4 5">
    <name type="scientific">Virgibacillus xinjiangensis</name>
    <dbReference type="NCBI Taxonomy" id="393090"/>
    <lineage>
        <taxon>Bacteria</taxon>
        <taxon>Bacillati</taxon>
        <taxon>Bacillota</taxon>
        <taxon>Bacilli</taxon>
        <taxon>Bacillales</taxon>
        <taxon>Bacillaceae</taxon>
        <taxon>Virgibacillus</taxon>
    </lineage>
</organism>
<evidence type="ECO:0000259" key="3">
    <source>
        <dbReference type="SMART" id="SM00065"/>
    </source>
</evidence>
<comment type="caution">
    <text evidence="4">The sequence shown here is derived from an EMBL/GenBank/DDBJ whole genome shotgun (WGS) entry which is preliminary data.</text>
</comment>
<gene>
    <name evidence="4" type="ORF">ACFOGI_09090</name>
</gene>
<dbReference type="InterPro" id="IPR029016">
    <property type="entry name" value="GAF-like_dom_sf"/>
</dbReference>
<proteinExistence type="predicted"/>
<keyword evidence="1" id="KW-0175">Coiled coil</keyword>
<dbReference type="Gene3D" id="3.30.450.40">
    <property type="match status" value="1"/>
</dbReference>
<keyword evidence="5" id="KW-1185">Reference proteome</keyword>
<feature type="coiled-coil region" evidence="1">
    <location>
        <begin position="102"/>
        <end position="129"/>
    </location>
</feature>
<dbReference type="InterPro" id="IPR003018">
    <property type="entry name" value="GAF"/>
</dbReference>
<dbReference type="EMBL" id="JBHRSA010000036">
    <property type="protein sequence ID" value="MFC3040412.1"/>
    <property type="molecule type" value="Genomic_DNA"/>
</dbReference>
<accession>A0ABV7CVP4</accession>
<feature type="domain" description="GAF" evidence="3">
    <location>
        <begin position="150"/>
        <end position="313"/>
    </location>
</feature>
<evidence type="ECO:0000313" key="5">
    <source>
        <dbReference type="Proteomes" id="UP001595279"/>
    </source>
</evidence>
<dbReference type="SMART" id="SM00065">
    <property type="entry name" value="GAF"/>
    <property type="match status" value="1"/>
</dbReference>
<dbReference type="Pfam" id="PF13185">
    <property type="entry name" value="GAF_2"/>
    <property type="match status" value="1"/>
</dbReference>
<evidence type="ECO:0000256" key="1">
    <source>
        <dbReference type="SAM" id="Coils"/>
    </source>
</evidence>
<feature type="transmembrane region" description="Helical" evidence="2">
    <location>
        <begin position="44"/>
        <end position="65"/>
    </location>
</feature>
<keyword evidence="2" id="KW-0812">Transmembrane</keyword>
<evidence type="ECO:0000313" key="4">
    <source>
        <dbReference type="EMBL" id="MFC3040412.1"/>
    </source>
</evidence>
<protein>
    <submittedName>
        <fullName evidence="4">GAF domain-containing protein</fullName>
    </submittedName>
</protein>
<evidence type="ECO:0000256" key="2">
    <source>
        <dbReference type="SAM" id="Phobius"/>
    </source>
</evidence>
<keyword evidence="2" id="KW-1133">Transmembrane helix</keyword>
<keyword evidence="2" id="KW-0472">Membrane</keyword>
<name>A0ABV7CVP4_9BACI</name>
<dbReference type="RefSeq" id="WP_390271634.1">
    <property type="nucleotide sequence ID" value="NZ_JBHRSA010000036.1"/>
</dbReference>
<dbReference type="SUPFAM" id="SSF55781">
    <property type="entry name" value="GAF domain-like"/>
    <property type="match status" value="1"/>
</dbReference>
<dbReference type="Proteomes" id="UP001595279">
    <property type="component" value="Unassembled WGS sequence"/>
</dbReference>
<reference evidence="5" key="1">
    <citation type="journal article" date="2019" name="Int. J. Syst. Evol. Microbiol.">
        <title>The Global Catalogue of Microorganisms (GCM) 10K type strain sequencing project: providing services to taxonomists for standard genome sequencing and annotation.</title>
        <authorList>
            <consortium name="The Broad Institute Genomics Platform"/>
            <consortium name="The Broad Institute Genome Sequencing Center for Infectious Disease"/>
            <person name="Wu L."/>
            <person name="Ma J."/>
        </authorList>
    </citation>
    <scope>NUCLEOTIDE SEQUENCE [LARGE SCALE GENOMIC DNA]</scope>
    <source>
        <strain evidence="5">KCTC 13128</strain>
    </source>
</reference>
<sequence length="315" mass="36538">MHKNWKRVLSFVISLVLVLITFLGISEAYVKIHKAINTESDLNAIEVALVLGFLSSLIIATLTLAREIRSNPQEISIGTTNLPNFMYHPDFEKHYSRQGEKLLEENRILENKLDENEQYTDELLNELETKDLEVEQIAYISDIFIRHHKNASRLVRSLLQLLNEGKNHWKWEFCNNVLDECVTVLLEDRADKSSTIYFINDNQLEMFTYNRIEFSSSRKRKFKKGEGFAGHIWETGETKLVSDVNESEYFKGKYAPQHEYGSILGVPIKIGREIVGVLCVQSENVEEFQEDDIRTVIFYADMCALAHFYDKIKEG</sequence>